<protein>
    <submittedName>
        <fullName evidence="2">Uncharacterized protein</fullName>
    </submittedName>
</protein>
<name>A0AAN7XIF6_ELEMC</name>
<keyword evidence="3" id="KW-1185">Reference proteome</keyword>
<reference evidence="2 3" key="1">
    <citation type="journal article" date="2023" name="Genes (Basel)">
        <title>Chromosome-Level Genome Assembly and Circadian Gene Repertoire of the Patagonia Blennie Eleginops maclovinus-The Closest Ancestral Proxy of Antarctic Cryonotothenioids.</title>
        <authorList>
            <person name="Cheng C.C."/>
            <person name="Rivera-Colon A.G."/>
            <person name="Minhas B.F."/>
            <person name="Wilson L."/>
            <person name="Rayamajhi N."/>
            <person name="Vargas-Chacoff L."/>
            <person name="Catchen J.M."/>
        </authorList>
    </citation>
    <scope>NUCLEOTIDE SEQUENCE [LARGE SCALE GENOMIC DNA]</scope>
    <source>
        <strain evidence="2">JMC-PN-2008</strain>
    </source>
</reference>
<evidence type="ECO:0000313" key="2">
    <source>
        <dbReference type="EMBL" id="KAK5861517.1"/>
    </source>
</evidence>
<sequence>MCQVVNTHGELSVRNQQRRATLTRRQMRCNRNRLPGLLLAGPLDKKKDEETLFNKAARLCQATICPTGTARDETTKEGAESSREVRKCEVPK</sequence>
<evidence type="ECO:0000313" key="3">
    <source>
        <dbReference type="Proteomes" id="UP001346869"/>
    </source>
</evidence>
<dbReference type="AlphaFoldDB" id="A0AAN7XIF6"/>
<accession>A0AAN7XIF6</accession>
<dbReference type="EMBL" id="JAUZQC010000013">
    <property type="protein sequence ID" value="KAK5861517.1"/>
    <property type="molecule type" value="Genomic_DNA"/>
</dbReference>
<gene>
    <name evidence="2" type="ORF">PBY51_022908</name>
</gene>
<proteinExistence type="predicted"/>
<evidence type="ECO:0000256" key="1">
    <source>
        <dbReference type="SAM" id="MobiDB-lite"/>
    </source>
</evidence>
<dbReference type="Proteomes" id="UP001346869">
    <property type="component" value="Unassembled WGS sequence"/>
</dbReference>
<reference evidence="2 3" key="2">
    <citation type="journal article" date="2023" name="Mol. Biol. Evol.">
        <title>Genomics of Secondarily Temperate Adaptation in the Only Non-Antarctic Icefish.</title>
        <authorList>
            <person name="Rivera-Colon A.G."/>
            <person name="Rayamajhi N."/>
            <person name="Minhas B.F."/>
            <person name="Madrigal G."/>
            <person name="Bilyk K.T."/>
            <person name="Yoon V."/>
            <person name="Hune M."/>
            <person name="Gregory S."/>
            <person name="Cheng C.H.C."/>
            <person name="Catchen J.M."/>
        </authorList>
    </citation>
    <scope>NUCLEOTIDE SEQUENCE [LARGE SCALE GENOMIC DNA]</scope>
    <source>
        <strain evidence="2">JMC-PN-2008</strain>
    </source>
</reference>
<comment type="caution">
    <text evidence="2">The sequence shown here is derived from an EMBL/GenBank/DDBJ whole genome shotgun (WGS) entry which is preliminary data.</text>
</comment>
<feature type="region of interest" description="Disordered" evidence="1">
    <location>
        <begin position="70"/>
        <end position="92"/>
    </location>
</feature>
<organism evidence="2 3">
    <name type="scientific">Eleginops maclovinus</name>
    <name type="common">Patagonian blennie</name>
    <name type="synonym">Eleginus maclovinus</name>
    <dbReference type="NCBI Taxonomy" id="56733"/>
    <lineage>
        <taxon>Eukaryota</taxon>
        <taxon>Metazoa</taxon>
        <taxon>Chordata</taxon>
        <taxon>Craniata</taxon>
        <taxon>Vertebrata</taxon>
        <taxon>Euteleostomi</taxon>
        <taxon>Actinopterygii</taxon>
        <taxon>Neopterygii</taxon>
        <taxon>Teleostei</taxon>
        <taxon>Neoteleostei</taxon>
        <taxon>Acanthomorphata</taxon>
        <taxon>Eupercaria</taxon>
        <taxon>Perciformes</taxon>
        <taxon>Notothenioidei</taxon>
        <taxon>Eleginopidae</taxon>
        <taxon>Eleginops</taxon>
    </lineage>
</organism>